<sequence length="76" mass="7952">MGLWRAEGVHSIARLQDSLVLGHSSLPLELLFGVVGGNWCSPPAYVVAELLVGRVHSLKESAASLSILGFALGRAA</sequence>
<dbReference type="AlphaFoldDB" id="A0AAN9FC00"/>
<reference evidence="1 2" key="1">
    <citation type="submission" date="2024-01" db="EMBL/GenBank/DDBJ databases">
        <title>The genomes of 5 underutilized Papilionoideae crops provide insights into root nodulation and disease resistanc.</title>
        <authorList>
            <person name="Yuan L."/>
        </authorList>
    </citation>
    <scope>NUCLEOTIDE SEQUENCE [LARGE SCALE GENOMIC DNA]</scope>
    <source>
        <strain evidence="1">ZHUSHIDOU_FW_LH</strain>
        <tissue evidence="1">Leaf</tissue>
    </source>
</reference>
<keyword evidence="2" id="KW-1185">Reference proteome</keyword>
<gene>
    <name evidence="1" type="ORF">RIF29_14610</name>
</gene>
<evidence type="ECO:0000313" key="1">
    <source>
        <dbReference type="EMBL" id="KAK7273554.1"/>
    </source>
</evidence>
<protein>
    <submittedName>
        <fullName evidence="1">Uncharacterized protein</fullName>
    </submittedName>
</protein>
<accession>A0AAN9FC00</accession>
<dbReference type="EMBL" id="JAYWIO010000003">
    <property type="protein sequence ID" value="KAK7273554.1"/>
    <property type="molecule type" value="Genomic_DNA"/>
</dbReference>
<name>A0AAN9FC00_CROPI</name>
<proteinExistence type="predicted"/>
<organism evidence="1 2">
    <name type="scientific">Crotalaria pallida</name>
    <name type="common">Smooth rattlebox</name>
    <name type="synonym">Crotalaria striata</name>
    <dbReference type="NCBI Taxonomy" id="3830"/>
    <lineage>
        <taxon>Eukaryota</taxon>
        <taxon>Viridiplantae</taxon>
        <taxon>Streptophyta</taxon>
        <taxon>Embryophyta</taxon>
        <taxon>Tracheophyta</taxon>
        <taxon>Spermatophyta</taxon>
        <taxon>Magnoliopsida</taxon>
        <taxon>eudicotyledons</taxon>
        <taxon>Gunneridae</taxon>
        <taxon>Pentapetalae</taxon>
        <taxon>rosids</taxon>
        <taxon>fabids</taxon>
        <taxon>Fabales</taxon>
        <taxon>Fabaceae</taxon>
        <taxon>Papilionoideae</taxon>
        <taxon>50 kb inversion clade</taxon>
        <taxon>genistoids sensu lato</taxon>
        <taxon>core genistoids</taxon>
        <taxon>Crotalarieae</taxon>
        <taxon>Crotalaria</taxon>
    </lineage>
</organism>
<comment type="caution">
    <text evidence="1">The sequence shown here is derived from an EMBL/GenBank/DDBJ whole genome shotgun (WGS) entry which is preliminary data.</text>
</comment>
<dbReference type="Proteomes" id="UP001372338">
    <property type="component" value="Unassembled WGS sequence"/>
</dbReference>
<evidence type="ECO:0000313" key="2">
    <source>
        <dbReference type="Proteomes" id="UP001372338"/>
    </source>
</evidence>